<accession>A0A164L0B1</accession>
<protein>
    <submittedName>
        <fullName evidence="1">Uncharacterized protein</fullName>
    </submittedName>
</protein>
<sequence length="91" mass="10481">MKGNMLHEKVMKTTESVSTNCVFVRRHGTSYSLSLAKAFYLQLERERLLFELLVSDFHDCATDQLGGVLIRLCAERCWSSYTIDIHQPPDE</sequence>
<proteinExistence type="predicted"/>
<evidence type="ECO:0000313" key="1">
    <source>
        <dbReference type="EMBL" id="KZS03687.1"/>
    </source>
</evidence>
<dbReference type="Proteomes" id="UP000076858">
    <property type="component" value="Unassembled WGS sequence"/>
</dbReference>
<dbReference type="AlphaFoldDB" id="A0A164L0B1"/>
<reference evidence="1 2" key="1">
    <citation type="submission" date="2016-03" db="EMBL/GenBank/DDBJ databases">
        <title>EvidentialGene: Evidence-directed Construction of Genes on Genomes.</title>
        <authorList>
            <person name="Gilbert D.G."/>
            <person name="Choi J.-H."/>
            <person name="Mockaitis K."/>
            <person name="Colbourne J."/>
            <person name="Pfrender M."/>
        </authorList>
    </citation>
    <scope>NUCLEOTIDE SEQUENCE [LARGE SCALE GENOMIC DNA]</scope>
    <source>
        <strain evidence="1 2">Xinb3</strain>
        <tissue evidence="1">Complete organism</tissue>
    </source>
</reference>
<gene>
    <name evidence="1" type="ORF">APZ42_033531</name>
</gene>
<comment type="caution">
    <text evidence="1">The sequence shown here is derived from an EMBL/GenBank/DDBJ whole genome shotgun (WGS) entry which is preliminary data.</text>
</comment>
<keyword evidence="2" id="KW-1185">Reference proteome</keyword>
<dbReference type="EMBL" id="LRGB01003218">
    <property type="protein sequence ID" value="KZS03687.1"/>
    <property type="molecule type" value="Genomic_DNA"/>
</dbReference>
<evidence type="ECO:0000313" key="2">
    <source>
        <dbReference type="Proteomes" id="UP000076858"/>
    </source>
</evidence>
<name>A0A164L0B1_9CRUS</name>
<organism evidence="1 2">
    <name type="scientific">Daphnia magna</name>
    <dbReference type="NCBI Taxonomy" id="35525"/>
    <lineage>
        <taxon>Eukaryota</taxon>
        <taxon>Metazoa</taxon>
        <taxon>Ecdysozoa</taxon>
        <taxon>Arthropoda</taxon>
        <taxon>Crustacea</taxon>
        <taxon>Branchiopoda</taxon>
        <taxon>Diplostraca</taxon>
        <taxon>Cladocera</taxon>
        <taxon>Anomopoda</taxon>
        <taxon>Daphniidae</taxon>
        <taxon>Daphnia</taxon>
    </lineage>
</organism>